<dbReference type="AlphaFoldDB" id="A0A7T4R0B8"/>
<dbReference type="InterPro" id="IPR052776">
    <property type="entry name" value="Chloro_ReproSupport/MetalTrans"/>
</dbReference>
<keyword evidence="5 7" id="KW-1133">Transmembrane helix</keyword>
<gene>
    <name evidence="8" type="ORF">I6N98_17325</name>
</gene>
<comment type="similarity">
    <text evidence="7">Belongs to the NiCoT transporter (TC 2.A.52) family.</text>
</comment>
<dbReference type="InterPro" id="IPR011541">
    <property type="entry name" value="Ni/Co_transpt_high_affinity"/>
</dbReference>
<dbReference type="Pfam" id="PF03824">
    <property type="entry name" value="NicO"/>
    <property type="match status" value="1"/>
</dbReference>
<feature type="transmembrane region" description="Helical" evidence="7">
    <location>
        <begin position="81"/>
        <end position="99"/>
    </location>
</feature>
<dbReference type="RefSeq" id="WP_198569573.1">
    <property type="nucleotide sequence ID" value="NZ_CP066167.1"/>
</dbReference>
<evidence type="ECO:0000256" key="3">
    <source>
        <dbReference type="ARBA" id="ARBA00022596"/>
    </source>
</evidence>
<keyword evidence="4 7" id="KW-0812">Transmembrane</keyword>
<dbReference type="GO" id="GO:0005886">
    <property type="term" value="C:plasma membrane"/>
    <property type="evidence" value="ECO:0007669"/>
    <property type="project" value="UniProtKB-SubCell"/>
</dbReference>
<evidence type="ECO:0000256" key="5">
    <source>
        <dbReference type="ARBA" id="ARBA00022989"/>
    </source>
</evidence>
<feature type="transmembrane region" description="Helical" evidence="7">
    <location>
        <begin position="183"/>
        <end position="203"/>
    </location>
</feature>
<dbReference type="EMBL" id="CP066167">
    <property type="protein sequence ID" value="QQD18075.1"/>
    <property type="molecule type" value="Genomic_DNA"/>
</dbReference>
<evidence type="ECO:0000313" key="8">
    <source>
        <dbReference type="EMBL" id="QQD18075.1"/>
    </source>
</evidence>
<dbReference type="Proteomes" id="UP000596063">
    <property type="component" value="Chromosome"/>
</dbReference>
<evidence type="ECO:0000256" key="1">
    <source>
        <dbReference type="ARBA" id="ARBA00004127"/>
    </source>
</evidence>
<dbReference type="PANTHER" id="PTHR33876:SF4">
    <property type="entry name" value="CHLOROPLAST PROTEIN FOR GROWTH AND FERTILITY 2"/>
    <property type="match status" value="1"/>
</dbReference>
<feature type="transmembrane region" description="Helical" evidence="7">
    <location>
        <begin position="46"/>
        <end position="69"/>
    </location>
</feature>
<keyword evidence="2 7" id="KW-0813">Transport</keyword>
<evidence type="ECO:0000256" key="7">
    <source>
        <dbReference type="RuleBase" id="RU362101"/>
    </source>
</evidence>
<organism evidence="8 9">
    <name type="scientific">Spongiibacter nanhainus</name>
    <dbReference type="NCBI Taxonomy" id="2794344"/>
    <lineage>
        <taxon>Bacteria</taxon>
        <taxon>Pseudomonadati</taxon>
        <taxon>Pseudomonadota</taxon>
        <taxon>Gammaproteobacteria</taxon>
        <taxon>Cellvibrionales</taxon>
        <taxon>Spongiibacteraceae</taxon>
        <taxon>Spongiibacter</taxon>
    </lineage>
</organism>
<keyword evidence="3" id="KW-0533">Nickel</keyword>
<dbReference type="GO" id="GO:0012505">
    <property type="term" value="C:endomembrane system"/>
    <property type="evidence" value="ECO:0007669"/>
    <property type="project" value="UniProtKB-SubCell"/>
</dbReference>
<feature type="transmembrane region" description="Helical" evidence="7">
    <location>
        <begin position="119"/>
        <end position="140"/>
    </location>
</feature>
<name>A0A7T4R0B8_9GAMM</name>
<accession>A0A7T4R0B8</accession>
<evidence type="ECO:0000256" key="2">
    <source>
        <dbReference type="ARBA" id="ARBA00022448"/>
    </source>
</evidence>
<dbReference type="GO" id="GO:0015099">
    <property type="term" value="F:nickel cation transmembrane transporter activity"/>
    <property type="evidence" value="ECO:0007669"/>
    <property type="project" value="UniProtKB-UniRule"/>
</dbReference>
<protein>
    <recommendedName>
        <fullName evidence="7">Nickel/cobalt efflux system</fullName>
    </recommendedName>
</protein>
<dbReference type="KEGG" id="snan:I6N98_17325"/>
<sequence length="204" mass="21280">MTELTSLLWVLSLGFGAGVLHAFDADHLAAVAGVSGRDDKRSVRFAMHWGLGHGLAVMLIAAAVLLGGAQVPERFSAAAESLVAWMLIAIGMTTFYHLWRQHWCNAPTESAPRQTLLVGLIHGSAGSAPLLAVIPVLGYASPLLGMLHVLLFNVGLLLAMIVVGAAISRGMGSVAGRSHKVHLSFQAAMAMFASGFGVFLLSAG</sequence>
<evidence type="ECO:0000256" key="6">
    <source>
        <dbReference type="ARBA" id="ARBA00023136"/>
    </source>
</evidence>
<keyword evidence="6 7" id="KW-0472">Membrane</keyword>
<reference evidence="8 9" key="1">
    <citation type="submission" date="2020-12" db="EMBL/GenBank/DDBJ databases">
        <authorList>
            <person name="Shan Y."/>
        </authorList>
    </citation>
    <scope>NUCLEOTIDE SEQUENCE [LARGE SCALE GENOMIC DNA]</scope>
    <source>
        <strain evidence="9">csc3.9</strain>
    </source>
</reference>
<keyword evidence="9" id="KW-1185">Reference proteome</keyword>
<feature type="transmembrane region" description="Helical" evidence="7">
    <location>
        <begin position="147"/>
        <end position="171"/>
    </location>
</feature>
<evidence type="ECO:0000313" key="9">
    <source>
        <dbReference type="Proteomes" id="UP000596063"/>
    </source>
</evidence>
<evidence type="ECO:0000256" key="4">
    <source>
        <dbReference type="ARBA" id="ARBA00022692"/>
    </source>
</evidence>
<dbReference type="PANTHER" id="PTHR33876">
    <property type="entry name" value="UNNAMED PRODUCT"/>
    <property type="match status" value="1"/>
</dbReference>
<proteinExistence type="inferred from homology"/>
<comment type="subcellular location">
    <subcellularLocation>
        <location evidence="7">Cell membrane</location>
        <topology evidence="7">Multi-pass membrane protein</topology>
    </subcellularLocation>
    <subcellularLocation>
        <location evidence="1">Endomembrane system</location>
        <topology evidence="1">Multi-pass membrane protein</topology>
    </subcellularLocation>
</comment>